<accession>A0ABT2S180</accession>
<dbReference type="SFLD" id="SFLDS00028">
    <property type="entry name" value="Proline_Racemase"/>
    <property type="match status" value="1"/>
</dbReference>
<organism evidence="2 3">
    <name type="scientific">Laedolimicola ammoniilytica</name>
    <dbReference type="NCBI Taxonomy" id="2981771"/>
    <lineage>
        <taxon>Bacteria</taxon>
        <taxon>Bacillati</taxon>
        <taxon>Bacillota</taxon>
        <taxon>Clostridia</taxon>
        <taxon>Lachnospirales</taxon>
        <taxon>Lachnospiraceae</taxon>
        <taxon>Laedolimicola</taxon>
    </lineage>
</organism>
<evidence type="ECO:0000313" key="3">
    <source>
        <dbReference type="Proteomes" id="UP001652461"/>
    </source>
</evidence>
<evidence type="ECO:0000256" key="1">
    <source>
        <dbReference type="ARBA" id="ARBA00007529"/>
    </source>
</evidence>
<dbReference type="PIRSF" id="PIRSF029792">
    <property type="entry name" value="Pro_racemase"/>
    <property type="match status" value="1"/>
</dbReference>
<dbReference type="Pfam" id="PF05544">
    <property type="entry name" value="Pro_racemase"/>
    <property type="match status" value="1"/>
</dbReference>
<comment type="similarity">
    <text evidence="1">Belongs to the proline racemase family.</text>
</comment>
<dbReference type="PANTHER" id="PTHR33442">
    <property type="entry name" value="TRANS-3-HYDROXY-L-PROLINE DEHYDRATASE"/>
    <property type="match status" value="1"/>
</dbReference>
<dbReference type="InterPro" id="IPR008794">
    <property type="entry name" value="Pro_racemase_fam"/>
</dbReference>
<protein>
    <submittedName>
        <fullName evidence="2">Proline racemase family protein</fullName>
    </submittedName>
</protein>
<dbReference type="Proteomes" id="UP001652461">
    <property type="component" value="Unassembled WGS sequence"/>
</dbReference>
<sequence>MNAAKVYQTIDTHTEGQMTRHVVGGIPYIPGSTMSEKMLYMKENEDWFRTFMTCEPRGAKHWAATILTSPCTPGTDVGVLYYEPLGWLPMCGHDTIGVGAVLVETGIVKVEEPYTYANLDTPAGVIRLKIRVENGKAKEVSFTNAPAFVLIEDAEIETKEYGKVIVNICYGGNFYAIVPASYVGLDICPENYNRLIEAGNILKAYINDQLEVVHPEKSFIRSVSHVQFTGPPKNPKAYSQNAVICTPGGIDRSPCGTGTSARCALLYKKGEIGLHKPFYHESIVGALFKCQAVAEADVGGVKGIVPEVTGRAYIMSMSTVVLDPEDPFKEGFLLG</sequence>
<reference evidence="2 3" key="1">
    <citation type="journal article" date="2021" name="ISME Commun">
        <title>Automated analysis of genomic sequences facilitates high-throughput and comprehensive description of bacteria.</title>
        <authorList>
            <person name="Hitch T.C.A."/>
        </authorList>
    </citation>
    <scope>NUCLEOTIDE SEQUENCE [LARGE SCALE GENOMIC DNA]</scope>
    <source>
        <strain evidence="2 3">Sanger_04</strain>
    </source>
</reference>
<keyword evidence="3" id="KW-1185">Reference proteome</keyword>
<gene>
    <name evidence="2" type="ORF">OCV63_15795</name>
</gene>
<evidence type="ECO:0000313" key="2">
    <source>
        <dbReference type="EMBL" id="MCU6698334.1"/>
    </source>
</evidence>
<dbReference type="PANTHER" id="PTHR33442:SF5">
    <property type="entry name" value="BIFUNCTIONAL TRANS-3-HYDROXY-L-PROLINE DEHYDRATASE_2-EPIMERASE"/>
    <property type="match status" value="1"/>
</dbReference>
<proteinExistence type="inferred from homology"/>
<name>A0ABT2S180_9FIRM</name>
<comment type="caution">
    <text evidence="2">The sequence shown here is derived from an EMBL/GenBank/DDBJ whole genome shotgun (WGS) entry which is preliminary data.</text>
</comment>
<dbReference type="EMBL" id="JAOQKC010000030">
    <property type="protein sequence ID" value="MCU6698334.1"/>
    <property type="molecule type" value="Genomic_DNA"/>
</dbReference>
<dbReference type="RefSeq" id="WP_158365222.1">
    <property type="nucleotide sequence ID" value="NZ_JAOQKC010000030.1"/>
</dbReference>
<dbReference type="Gene3D" id="3.10.310.10">
    <property type="entry name" value="Diaminopimelate Epimerase, Chain A, domain 1"/>
    <property type="match status" value="2"/>
</dbReference>
<dbReference type="SUPFAM" id="SSF54506">
    <property type="entry name" value="Diaminopimelate epimerase-like"/>
    <property type="match status" value="1"/>
</dbReference>